<keyword evidence="2" id="KW-1185">Reference proteome</keyword>
<sequence>MTISESVAPACGSKQSVCWVSVYIDDEVEPVARYKPPGRVQLDTREMRDGAHKMRVEAMCANGTIGVREIDFRVRNGPAIEVHGLKDNEVVDGDMSVMIHAFSGSGNDDWEPSRAEAPTPVPTWVWVLFILIFAAAMFYSLHYWSPAGDYREAPTWQTRAGE</sequence>
<evidence type="ECO:0000313" key="1">
    <source>
        <dbReference type="EMBL" id="AWV90715.1"/>
    </source>
</evidence>
<dbReference type="EMBL" id="CP030032">
    <property type="protein sequence ID" value="AWV90715.1"/>
    <property type="molecule type" value="Genomic_DNA"/>
</dbReference>
<evidence type="ECO:0000313" key="2">
    <source>
        <dbReference type="Proteomes" id="UP000249799"/>
    </source>
</evidence>
<name>A0A2Z4FPN5_9DELT</name>
<dbReference type="KEGG" id="bsed:DN745_15885"/>
<dbReference type="Proteomes" id="UP000249799">
    <property type="component" value="Chromosome"/>
</dbReference>
<dbReference type="RefSeq" id="WP_111336324.1">
    <property type="nucleotide sequence ID" value="NZ_CP030032.1"/>
</dbReference>
<gene>
    <name evidence="1" type="ORF">DN745_15885</name>
</gene>
<dbReference type="AlphaFoldDB" id="A0A2Z4FPN5"/>
<accession>A0A2Z4FPN5</accession>
<dbReference type="OrthoDB" id="893153at2"/>
<organism evidence="1 2">
    <name type="scientific">Bradymonas sediminis</name>
    <dbReference type="NCBI Taxonomy" id="1548548"/>
    <lineage>
        <taxon>Bacteria</taxon>
        <taxon>Deltaproteobacteria</taxon>
        <taxon>Bradymonadales</taxon>
        <taxon>Bradymonadaceae</taxon>
        <taxon>Bradymonas</taxon>
    </lineage>
</organism>
<proteinExistence type="predicted"/>
<protein>
    <submittedName>
        <fullName evidence="1">Cytochrome C</fullName>
    </submittedName>
</protein>
<reference evidence="1 2" key="1">
    <citation type="submission" date="2018-06" db="EMBL/GenBank/DDBJ databases">
        <title>Lujinxingia sediminis gen. nov. sp. nov., a new facultative anaerobic member of the class Deltaproteobacteria, and proposal of Lujinxingaceae fam. nov.</title>
        <authorList>
            <person name="Guo L.-Y."/>
            <person name="Li C.-M."/>
            <person name="Wang S."/>
            <person name="Du Z.-J."/>
        </authorList>
    </citation>
    <scope>NUCLEOTIDE SEQUENCE [LARGE SCALE GENOMIC DNA]</scope>
    <source>
        <strain evidence="1 2">FA350</strain>
    </source>
</reference>